<keyword evidence="3" id="KW-1185">Reference proteome</keyword>
<reference evidence="2 3" key="1">
    <citation type="submission" date="2019-06" db="EMBL/GenBank/DDBJ databases">
        <title>Sequencing the genomes of 1000 actinobacteria strains.</title>
        <authorList>
            <person name="Klenk H.-P."/>
        </authorList>
    </citation>
    <scope>NUCLEOTIDE SEQUENCE [LARGE SCALE GENOMIC DNA]</scope>
    <source>
        <strain evidence="2 3">DSM 18935</strain>
    </source>
</reference>
<feature type="transmembrane region" description="Helical" evidence="1">
    <location>
        <begin position="68"/>
        <end position="93"/>
    </location>
</feature>
<dbReference type="Pfam" id="PF10011">
    <property type="entry name" value="DUF2254"/>
    <property type="match status" value="1"/>
</dbReference>
<dbReference type="Proteomes" id="UP000315628">
    <property type="component" value="Unassembled WGS sequence"/>
</dbReference>
<sequence>MTASARTLDDVRSIVPPTLIERAFRPFWVLPLVVSIACIAAGLAVPTIEEALGKQVPFVFEGGPDGARGLLSTIASAMISVTGLVFSITMVVLQLASSQFTPRVLTNFLARRVSQLTLGVFTGTFLYSLTVLRSVRGGNDIAPFVPQVAVTLSFVLVLACVALFLAFIREITMSIQVGYVVSQIGDTAAKAVDDLYPEDPGSGPEMRWEPPSSQARWLHSGDRHGHLTHVDYEDMVRTAKAADAVVEIVVAIGDVVVERQPVARVWGLSEGVSTGDLFDDVEETRSVEKALTDALGIGQARSSRQDLTFRVRQLVDIAERALSPGINDPTTAIQVIDELHRILRPLVGRETPSPCIVDDDEVVRVVHRVPSVESLLALAVEEINHYGGESLQVPRHLHDMLEDLSYAARPELQPAITLWRERIPRV</sequence>
<dbReference type="AlphaFoldDB" id="A0A560WH29"/>
<evidence type="ECO:0000256" key="1">
    <source>
        <dbReference type="SAM" id="Phobius"/>
    </source>
</evidence>
<feature type="transmembrane region" description="Helical" evidence="1">
    <location>
        <begin position="113"/>
        <end position="132"/>
    </location>
</feature>
<keyword evidence="1" id="KW-0472">Membrane</keyword>
<proteinExistence type="predicted"/>
<dbReference type="OrthoDB" id="2955631at2"/>
<protein>
    <submittedName>
        <fullName evidence="2">Putative membrane protein</fullName>
    </submittedName>
</protein>
<comment type="caution">
    <text evidence="2">The sequence shown here is derived from an EMBL/GenBank/DDBJ whole genome shotgun (WGS) entry which is preliminary data.</text>
</comment>
<keyword evidence="1" id="KW-1133">Transmembrane helix</keyword>
<dbReference type="InterPro" id="IPR018723">
    <property type="entry name" value="DUF2254_membrane"/>
</dbReference>
<accession>A0A560WH29</accession>
<dbReference type="EMBL" id="VIUW01000001">
    <property type="protein sequence ID" value="TWD16804.1"/>
    <property type="molecule type" value="Genomic_DNA"/>
</dbReference>
<name>A0A560WH29_9MICO</name>
<dbReference type="RefSeq" id="WP_144855066.1">
    <property type="nucleotide sequence ID" value="NZ_BAAAYT010000006.1"/>
</dbReference>
<feature type="transmembrane region" description="Helical" evidence="1">
    <location>
        <begin position="27"/>
        <end position="48"/>
    </location>
</feature>
<feature type="transmembrane region" description="Helical" evidence="1">
    <location>
        <begin position="144"/>
        <end position="168"/>
    </location>
</feature>
<gene>
    <name evidence="2" type="ORF">FB557_0341</name>
</gene>
<evidence type="ECO:0000313" key="2">
    <source>
        <dbReference type="EMBL" id="TWD16804.1"/>
    </source>
</evidence>
<organism evidence="2 3">
    <name type="scientific">Marihabitans asiaticum</name>
    <dbReference type="NCBI Taxonomy" id="415218"/>
    <lineage>
        <taxon>Bacteria</taxon>
        <taxon>Bacillati</taxon>
        <taxon>Actinomycetota</taxon>
        <taxon>Actinomycetes</taxon>
        <taxon>Micrococcales</taxon>
        <taxon>Intrasporangiaceae</taxon>
        <taxon>Marihabitans</taxon>
    </lineage>
</organism>
<keyword evidence="1" id="KW-0812">Transmembrane</keyword>
<evidence type="ECO:0000313" key="3">
    <source>
        <dbReference type="Proteomes" id="UP000315628"/>
    </source>
</evidence>